<name>A0A084SKB9_9BACT</name>
<gene>
    <name evidence="1" type="ORF">Q664_38250</name>
</gene>
<comment type="caution">
    <text evidence="1">The sequence shown here is derived from an EMBL/GenBank/DDBJ whole genome shotgun (WGS) entry which is preliminary data.</text>
</comment>
<accession>A0A084SKB9</accession>
<reference evidence="1 2" key="1">
    <citation type="submission" date="2014-07" db="EMBL/GenBank/DDBJ databases">
        <title>Draft Genome Sequence of Gephyronic Acid Producer, Cystobacter violaceus Strain Cb vi76.</title>
        <authorList>
            <person name="Stevens D.C."/>
            <person name="Young J."/>
            <person name="Carmichael R."/>
            <person name="Tan J."/>
            <person name="Taylor R.E."/>
        </authorList>
    </citation>
    <scope>NUCLEOTIDE SEQUENCE [LARGE SCALE GENOMIC DNA]</scope>
    <source>
        <strain evidence="1 2">Cb vi76</strain>
    </source>
</reference>
<evidence type="ECO:0000313" key="1">
    <source>
        <dbReference type="EMBL" id="KFA88904.1"/>
    </source>
</evidence>
<proteinExistence type="predicted"/>
<dbReference type="AlphaFoldDB" id="A0A084SKB9"/>
<dbReference type="Proteomes" id="UP000028547">
    <property type="component" value="Unassembled WGS sequence"/>
</dbReference>
<sequence>MNILLSRASQRRPLYAWCDVEVGVPFANKQRSISNTVAQQRASGAADESARVVLLGHETVTAIACEHFRLGMSRRLNESIKGVKVTKFATLGIKPRSFPED</sequence>
<dbReference type="EMBL" id="JPMI01000273">
    <property type="protein sequence ID" value="KFA88904.1"/>
    <property type="molecule type" value="Genomic_DNA"/>
</dbReference>
<evidence type="ECO:0000313" key="2">
    <source>
        <dbReference type="Proteomes" id="UP000028547"/>
    </source>
</evidence>
<protein>
    <submittedName>
        <fullName evidence="1">Uncharacterized protein</fullName>
    </submittedName>
</protein>
<organism evidence="1 2">
    <name type="scientific">Archangium violaceum Cb vi76</name>
    <dbReference type="NCBI Taxonomy" id="1406225"/>
    <lineage>
        <taxon>Bacteria</taxon>
        <taxon>Pseudomonadati</taxon>
        <taxon>Myxococcota</taxon>
        <taxon>Myxococcia</taxon>
        <taxon>Myxococcales</taxon>
        <taxon>Cystobacterineae</taxon>
        <taxon>Archangiaceae</taxon>
        <taxon>Archangium</taxon>
    </lineage>
</organism>